<evidence type="ECO:0000313" key="9">
    <source>
        <dbReference type="Proteomes" id="UP000676169"/>
    </source>
</evidence>
<dbReference type="Proteomes" id="UP000676169">
    <property type="component" value="Chromosome"/>
</dbReference>
<reference evidence="8" key="1">
    <citation type="submission" date="2021-04" db="EMBL/GenBank/DDBJ databases">
        <title>Luteolibacter sp. 32A isolated from the skin of an Anderson's salamander (Ambystoma andersonii).</title>
        <authorList>
            <person name="Spergser J."/>
            <person name="Busse H.-J."/>
        </authorList>
    </citation>
    <scope>NUCLEOTIDE SEQUENCE</scope>
    <source>
        <strain evidence="8">32A</strain>
    </source>
</reference>
<dbReference type="GO" id="GO:0005886">
    <property type="term" value="C:plasma membrane"/>
    <property type="evidence" value="ECO:0007669"/>
    <property type="project" value="UniProtKB-SubCell"/>
</dbReference>
<keyword evidence="3" id="KW-1003">Cell membrane</keyword>
<dbReference type="InterPro" id="IPR003400">
    <property type="entry name" value="ExbD"/>
</dbReference>
<evidence type="ECO:0000256" key="5">
    <source>
        <dbReference type="ARBA" id="ARBA00022989"/>
    </source>
</evidence>
<dbReference type="Pfam" id="PF02472">
    <property type="entry name" value="ExbD"/>
    <property type="match status" value="1"/>
</dbReference>
<keyword evidence="4 7" id="KW-0812">Transmembrane</keyword>
<dbReference type="AlphaFoldDB" id="A0A975J140"/>
<protein>
    <submittedName>
        <fullName evidence="8">Uncharacterized protein</fullName>
    </submittedName>
</protein>
<keyword evidence="5" id="KW-1133">Transmembrane helix</keyword>
<evidence type="ECO:0000256" key="1">
    <source>
        <dbReference type="ARBA" id="ARBA00004162"/>
    </source>
</evidence>
<keyword evidence="9" id="KW-1185">Reference proteome</keyword>
<dbReference type="EMBL" id="CP073100">
    <property type="protein sequence ID" value="QUE52098.1"/>
    <property type="molecule type" value="Genomic_DNA"/>
</dbReference>
<organism evidence="8 9">
    <name type="scientific">Luteolibacter ambystomatis</name>
    <dbReference type="NCBI Taxonomy" id="2824561"/>
    <lineage>
        <taxon>Bacteria</taxon>
        <taxon>Pseudomonadati</taxon>
        <taxon>Verrucomicrobiota</taxon>
        <taxon>Verrucomicrobiia</taxon>
        <taxon>Verrucomicrobiales</taxon>
        <taxon>Verrucomicrobiaceae</taxon>
        <taxon>Luteolibacter</taxon>
    </lineage>
</organism>
<sequence>MAAWLGAMQFVAGTAPVNPPVYGHLIKLPCCCCSGRTVPDRVAEIVIHADGRVFLDKMEAGSLDDPSLLLLSEGLREIRTHARKPQAWVMMENGVYYQQLMDVLDILAVAEIPDYQFSME</sequence>
<dbReference type="RefSeq" id="WP_211632649.1">
    <property type="nucleotide sequence ID" value="NZ_CP073100.1"/>
</dbReference>
<comment type="subcellular location">
    <subcellularLocation>
        <location evidence="1">Cell membrane</location>
        <topology evidence="1">Single-pass membrane protein</topology>
    </subcellularLocation>
    <subcellularLocation>
        <location evidence="7">Cell membrane</location>
        <topology evidence="7">Single-pass type II membrane protein</topology>
    </subcellularLocation>
</comment>
<evidence type="ECO:0000256" key="6">
    <source>
        <dbReference type="ARBA" id="ARBA00023136"/>
    </source>
</evidence>
<accession>A0A975J140</accession>
<evidence type="ECO:0000256" key="7">
    <source>
        <dbReference type="RuleBase" id="RU003879"/>
    </source>
</evidence>
<evidence type="ECO:0000256" key="3">
    <source>
        <dbReference type="ARBA" id="ARBA00022475"/>
    </source>
</evidence>
<keyword evidence="6" id="KW-0472">Membrane</keyword>
<name>A0A975J140_9BACT</name>
<evidence type="ECO:0000256" key="2">
    <source>
        <dbReference type="ARBA" id="ARBA00005811"/>
    </source>
</evidence>
<evidence type="ECO:0000313" key="8">
    <source>
        <dbReference type="EMBL" id="QUE52098.1"/>
    </source>
</evidence>
<comment type="similarity">
    <text evidence="2 7">Belongs to the ExbD/TolR family.</text>
</comment>
<keyword evidence="7" id="KW-0813">Transport</keyword>
<keyword evidence="7" id="KW-0653">Protein transport</keyword>
<proteinExistence type="inferred from homology"/>
<evidence type="ECO:0000256" key="4">
    <source>
        <dbReference type="ARBA" id="ARBA00022692"/>
    </source>
</evidence>
<dbReference type="GO" id="GO:0015031">
    <property type="term" value="P:protein transport"/>
    <property type="evidence" value="ECO:0007669"/>
    <property type="project" value="UniProtKB-KW"/>
</dbReference>
<gene>
    <name evidence="8" type="ORF">KBB96_04215</name>
</gene>
<dbReference type="KEGG" id="lamb:KBB96_04215"/>
<dbReference type="GO" id="GO:0022857">
    <property type="term" value="F:transmembrane transporter activity"/>
    <property type="evidence" value="ECO:0007669"/>
    <property type="project" value="InterPro"/>
</dbReference>